<evidence type="ECO:0000259" key="2">
    <source>
        <dbReference type="PROSITE" id="PS50801"/>
    </source>
</evidence>
<dbReference type="InterPro" id="IPR051932">
    <property type="entry name" value="Bact_StressResp_Reg"/>
</dbReference>
<feature type="domain" description="STAS" evidence="2">
    <location>
        <begin position="159"/>
        <end position="271"/>
    </location>
</feature>
<dbReference type="AlphaFoldDB" id="A0AAE3IVB1"/>
<dbReference type="RefSeq" id="WP_263072783.1">
    <property type="nucleotide sequence ID" value="NZ_JAOUSF010000003.1"/>
</dbReference>
<dbReference type="PANTHER" id="PTHR33745:SF3">
    <property type="entry name" value="RSBT CO-ANTAGONIST PROTEIN RSBRC"/>
    <property type="match status" value="1"/>
</dbReference>
<dbReference type="Proteomes" id="UP001209318">
    <property type="component" value="Unassembled WGS sequence"/>
</dbReference>
<protein>
    <submittedName>
        <fullName evidence="3">STAS domain-containing protein</fullName>
    </submittedName>
</protein>
<dbReference type="InterPro" id="IPR002645">
    <property type="entry name" value="STAS_dom"/>
</dbReference>
<keyword evidence="1" id="KW-0597">Phosphoprotein</keyword>
<sequence>MEVNTNSTDKLKKYFQINSEKFEETLLSEAINVRDKIDEILRIGNIDLVNNAHKLIGYIIEGLDQELLAFAKQEGIAWATHSIPLSFKLEWIHAIRRTLWDLIKNFDELTEKNIKEEFFRLEKQINTRVDVFLNAFFINYSTYKDTLITKQKELVENLSVPIIPINPSICILPLIGSMDSFRVEIIEEKVLSEIGKLRIDTLIMDLSGIADMEEDVIFGLMKIIDSISLMGCKVVITGFRKDLVKNITKLGIKFSPQTHTLGTLQQALHTYLLPGFAYSSLSSK</sequence>
<dbReference type="EMBL" id="JAOUSF010000003">
    <property type="protein sequence ID" value="MCU9613544.1"/>
    <property type="molecule type" value="Genomic_DNA"/>
</dbReference>
<gene>
    <name evidence="3" type="ORF">OEV98_08230</name>
</gene>
<comment type="caution">
    <text evidence="3">The sequence shown here is derived from an EMBL/GenBank/DDBJ whole genome shotgun (WGS) entry which is preliminary data.</text>
</comment>
<dbReference type="InterPro" id="IPR036513">
    <property type="entry name" value="STAS_dom_sf"/>
</dbReference>
<accession>A0AAE3IVB1</accession>
<dbReference type="SUPFAM" id="SSF52091">
    <property type="entry name" value="SpoIIaa-like"/>
    <property type="match status" value="1"/>
</dbReference>
<keyword evidence="4" id="KW-1185">Reference proteome</keyword>
<organism evidence="3 4">
    <name type="scientific">Perspicuibacillus lycopersici</name>
    <dbReference type="NCBI Taxonomy" id="1325689"/>
    <lineage>
        <taxon>Bacteria</taxon>
        <taxon>Bacillati</taxon>
        <taxon>Bacillota</taxon>
        <taxon>Bacilli</taxon>
        <taxon>Bacillales</taxon>
        <taxon>Bacillaceae</taxon>
        <taxon>Perspicuibacillus</taxon>
    </lineage>
</organism>
<reference evidence="3" key="1">
    <citation type="submission" date="2022-10" db="EMBL/GenBank/DDBJ databases">
        <title>Description of Fervidibacillus gen. nov. in the family Fervidibacillaceae fam. nov. with two species, Fervidibacillus albus sp. nov., and Fervidibacillus halotolerans sp. nov., isolated from tidal flat sediments.</title>
        <authorList>
            <person name="Kwon K.K."/>
            <person name="Yang S.-H."/>
        </authorList>
    </citation>
    <scope>NUCLEOTIDE SEQUENCE</scope>
    <source>
        <strain evidence="3">JCM 19140</strain>
    </source>
</reference>
<dbReference type="Pfam" id="PF01740">
    <property type="entry name" value="STAS"/>
    <property type="match status" value="1"/>
</dbReference>
<evidence type="ECO:0000256" key="1">
    <source>
        <dbReference type="ARBA" id="ARBA00022553"/>
    </source>
</evidence>
<dbReference type="PROSITE" id="PS50801">
    <property type="entry name" value="STAS"/>
    <property type="match status" value="1"/>
</dbReference>
<evidence type="ECO:0000313" key="3">
    <source>
        <dbReference type="EMBL" id="MCU9613544.1"/>
    </source>
</evidence>
<dbReference type="PANTHER" id="PTHR33745">
    <property type="entry name" value="RSBT ANTAGONIST PROTEIN RSBS-RELATED"/>
    <property type="match status" value="1"/>
</dbReference>
<proteinExistence type="predicted"/>
<evidence type="ECO:0000313" key="4">
    <source>
        <dbReference type="Proteomes" id="UP001209318"/>
    </source>
</evidence>
<dbReference type="Gene3D" id="3.30.750.24">
    <property type="entry name" value="STAS domain"/>
    <property type="match status" value="1"/>
</dbReference>
<name>A0AAE3IVB1_9BACI</name>
<dbReference type="CDD" id="cd07041">
    <property type="entry name" value="STAS_RsbR_RsbS_like"/>
    <property type="match status" value="1"/>
</dbReference>